<accession>A0A914UG92</accession>
<dbReference type="GO" id="GO:0019226">
    <property type="term" value="P:transmission of nerve impulse"/>
    <property type="evidence" value="ECO:0007669"/>
    <property type="project" value="TreeGrafter"/>
</dbReference>
<feature type="transmembrane region" description="Helical" evidence="2">
    <location>
        <begin position="179"/>
        <end position="197"/>
    </location>
</feature>
<protein>
    <submittedName>
        <fullName evidence="4">Uncharacterized protein</fullName>
    </submittedName>
</protein>
<dbReference type="WBParaSite" id="PSAMB.scaffold1000size37369.g10228.t1">
    <property type="protein sequence ID" value="PSAMB.scaffold1000size37369.g10228.t1"/>
    <property type="gene ID" value="PSAMB.scaffold1000size37369.g10228"/>
</dbReference>
<dbReference type="AlphaFoldDB" id="A0A914UG92"/>
<organism evidence="3 4">
    <name type="scientific">Plectus sambesii</name>
    <dbReference type="NCBI Taxonomy" id="2011161"/>
    <lineage>
        <taxon>Eukaryota</taxon>
        <taxon>Metazoa</taxon>
        <taxon>Ecdysozoa</taxon>
        <taxon>Nematoda</taxon>
        <taxon>Chromadorea</taxon>
        <taxon>Plectida</taxon>
        <taxon>Plectina</taxon>
        <taxon>Plectoidea</taxon>
        <taxon>Plectidae</taxon>
        <taxon>Plectus</taxon>
    </lineage>
</organism>
<feature type="transmembrane region" description="Helical" evidence="2">
    <location>
        <begin position="120"/>
        <end position="140"/>
    </location>
</feature>
<dbReference type="GO" id="GO:0099590">
    <property type="term" value="P:neurotransmitter receptor internalization"/>
    <property type="evidence" value="ECO:0007669"/>
    <property type="project" value="TreeGrafter"/>
</dbReference>
<dbReference type="PANTHER" id="PTHR12107:SF0">
    <property type="entry name" value="STARGAZIN (MAMMALIAN CALCIUM CHANNEL) HOMOLOG"/>
    <property type="match status" value="1"/>
</dbReference>
<sequence>MIPVSQHKLIKISQPNRRLLTQISLCFSTLACFAIIISSTTNNWLYTSEVLKYFIFPNQSYEVEPSFVEPTYFKNATLGPWLLCWLDPITEFHCQQLEYFSGEEPSDTTTGVEMAVRKSLIFLLFGAFLDGSGIICIFICNMRQNPYKSLLAASLTHIFAGIFNFTCIIVYMSSVSKEISFLCTEMAALFALIVYMAKRDERTYNRYYIRGLFKSRVLSPGISKSRSVDRSSLQTQDRYYEHSRFQSLKKAHRNPSVDESLGEAKKPQLLLATLEEEQEEEGFDHLKSILAETSFIPPGIRVAQSPFKVRKERQENGSGPESTSSSFDAQI</sequence>
<evidence type="ECO:0000313" key="3">
    <source>
        <dbReference type="Proteomes" id="UP000887566"/>
    </source>
</evidence>
<evidence type="ECO:0000256" key="2">
    <source>
        <dbReference type="SAM" id="Phobius"/>
    </source>
</evidence>
<dbReference type="Gene3D" id="1.20.140.150">
    <property type="match status" value="1"/>
</dbReference>
<dbReference type="GO" id="GO:0098970">
    <property type="term" value="P:postsynaptic neurotransmitter receptor diffusion trapping"/>
    <property type="evidence" value="ECO:0007669"/>
    <property type="project" value="TreeGrafter"/>
</dbReference>
<dbReference type="GO" id="GO:0098943">
    <property type="term" value="P:neurotransmitter receptor transport, postsynaptic endosome to lysosome"/>
    <property type="evidence" value="ECO:0007669"/>
    <property type="project" value="TreeGrafter"/>
</dbReference>
<dbReference type="GO" id="GO:0098839">
    <property type="term" value="C:postsynaptic density membrane"/>
    <property type="evidence" value="ECO:0007669"/>
    <property type="project" value="TreeGrafter"/>
</dbReference>
<feature type="compositionally biased region" description="Polar residues" evidence="1">
    <location>
        <begin position="316"/>
        <end position="331"/>
    </location>
</feature>
<keyword evidence="3" id="KW-1185">Reference proteome</keyword>
<dbReference type="GO" id="GO:0051968">
    <property type="term" value="P:positive regulation of synaptic transmission, glutamatergic"/>
    <property type="evidence" value="ECO:0007669"/>
    <property type="project" value="TreeGrafter"/>
</dbReference>
<reference evidence="4" key="1">
    <citation type="submission" date="2022-11" db="UniProtKB">
        <authorList>
            <consortium name="WormBaseParasite"/>
        </authorList>
    </citation>
    <scope>IDENTIFICATION</scope>
</reference>
<evidence type="ECO:0000313" key="4">
    <source>
        <dbReference type="WBParaSite" id="PSAMB.scaffold1000size37369.g10228.t1"/>
    </source>
</evidence>
<evidence type="ECO:0000256" key="1">
    <source>
        <dbReference type="SAM" id="MobiDB-lite"/>
    </source>
</evidence>
<feature type="transmembrane region" description="Helical" evidence="2">
    <location>
        <begin position="20"/>
        <end position="38"/>
    </location>
</feature>
<dbReference type="GO" id="GO:0005245">
    <property type="term" value="F:voltage-gated calcium channel activity"/>
    <property type="evidence" value="ECO:0007669"/>
    <property type="project" value="TreeGrafter"/>
</dbReference>
<keyword evidence="2" id="KW-0812">Transmembrane</keyword>
<keyword evidence="2" id="KW-0472">Membrane</keyword>
<dbReference type="GO" id="GO:0032281">
    <property type="term" value="C:AMPA glutamate receptor complex"/>
    <property type="evidence" value="ECO:0007669"/>
    <property type="project" value="TreeGrafter"/>
</dbReference>
<feature type="transmembrane region" description="Helical" evidence="2">
    <location>
        <begin position="152"/>
        <end position="173"/>
    </location>
</feature>
<feature type="region of interest" description="Disordered" evidence="1">
    <location>
        <begin position="305"/>
        <end position="331"/>
    </location>
</feature>
<dbReference type="Proteomes" id="UP000887566">
    <property type="component" value="Unplaced"/>
</dbReference>
<proteinExistence type="predicted"/>
<name>A0A914UG92_9BILA</name>
<dbReference type="GO" id="GO:0016247">
    <property type="term" value="F:channel regulator activity"/>
    <property type="evidence" value="ECO:0007669"/>
    <property type="project" value="TreeGrafter"/>
</dbReference>
<keyword evidence="2" id="KW-1133">Transmembrane helix</keyword>
<dbReference type="PANTHER" id="PTHR12107">
    <property type="entry name" value="VOLTAGE-DEPENDENT CALCIUM CHANNEL GAMMA SUBUNIT"/>
    <property type="match status" value="1"/>
</dbReference>
<dbReference type="InterPro" id="IPR051072">
    <property type="entry name" value="CACNG_subunit"/>
</dbReference>